<name>A0A7L6N2J1_9MOLU</name>
<dbReference type="CDD" id="cd03254">
    <property type="entry name" value="ABCC_Glucan_exporter_like"/>
    <property type="match status" value="1"/>
</dbReference>
<dbReference type="PROSITE" id="PS00211">
    <property type="entry name" value="ABC_TRANSPORTER_1"/>
    <property type="match status" value="1"/>
</dbReference>
<dbReference type="SUPFAM" id="SSF90123">
    <property type="entry name" value="ABC transporter transmembrane region"/>
    <property type="match status" value="1"/>
</dbReference>
<sequence length="618" mass="69346">MKEKENNKQSNQSKGPRRGMAMGMPAEKPKDLKGTSKRLLNYIGNYKWHLLFIIILTILVSAVAVVGPNLIRYIINGLQQMITGEITKEEGMRTVSTFFIAIVSLYAIRFIIEVLLMLIGNKVSINIGLKMRSDLRDKLEKLPIKYYDERQTGDILSVFSNDVDVVINSIQQSLINIISSTFMVVGILVMMFIISWKLTLIALVALPLFVLATATIAKKSQKKFKAQQKELGVLNGHIEENFTASKIVKLFNKEVESFQHFDDINVNLAKEMKGAQFLSGLIRPIMEFISNIGYALVVIVGGYLAGLPSPLLIGDITAFVQYQRSFVNPILNIANIVNQLQSAIAGAERIFRVIDETEEINEVLETEYDLKEITGEVEFKEVDFSYSEETELIKALNLHVKPGKQIAIVGHTGAGKTTLVNLLMRFYDINSGAITIDGQKTTEIPRVVLRKHFGMVLQDTWLFSGTIKENVAYGKKDASDEEIIEACKKAHVHHFIETLPEGYNTLLKEDADNISQGQKQLLTIARAILFDPKILILDEATSSVDTRTESYIQNAMLKMMEGKTSFVIAHRLSTIKNANTILVMEQGKIVEQGNHHELLEKQGVYADLYNSQFLNKPI</sequence>
<evidence type="ECO:0000256" key="1">
    <source>
        <dbReference type="ARBA" id="ARBA00004651"/>
    </source>
</evidence>
<evidence type="ECO:0000256" key="6">
    <source>
        <dbReference type="ARBA" id="ARBA00022741"/>
    </source>
</evidence>
<keyword evidence="9 11" id="KW-0472">Membrane</keyword>
<dbReference type="Gene3D" id="3.40.50.300">
    <property type="entry name" value="P-loop containing nucleotide triphosphate hydrolases"/>
    <property type="match status" value="1"/>
</dbReference>
<dbReference type="PROSITE" id="PS50893">
    <property type="entry name" value="ABC_TRANSPORTER_2"/>
    <property type="match status" value="1"/>
</dbReference>
<dbReference type="InterPro" id="IPR017871">
    <property type="entry name" value="ABC_transporter-like_CS"/>
</dbReference>
<dbReference type="PROSITE" id="PS50929">
    <property type="entry name" value="ABC_TM1F"/>
    <property type="match status" value="1"/>
</dbReference>
<dbReference type="RefSeq" id="WP_312031905.1">
    <property type="nucleotide sequence ID" value="NZ_CP051151.1"/>
</dbReference>
<proteinExistence type="inferred from homology"/>
<dbReference type="GO" id="GO:0005524">
    <property type="term" value="F:ATP binding"/>
    <property type="evidence" value="ECO:0007669"/>
    <property type="project" value="UniProtKB-KW"/>
</dbReference>
<comment type="similarity">
    <text evidence="2">Belongs to the ABC transporter superfamily.</text>
</comment>
<dbReference type="InterPro" id="IPR027417">
    <property type="entry name" value="P-loop_NTPase"/>
</dbReference>
<dbReference type="FunFam" id="1.20.1560.10:FF:000011">
    <property type="entry name" value="Multidrug ABC transporter ATP-binding protein"/>
    <property type="match status" value="1"/>
</dbReference>
<keyword evidence="3" id="KW-0813">Transport</keyword>
<dbReference type="FunFam" id="3.40.50.300:FF:000287">
    <property type="entry name" value="Multidrug ABC transporter ATP-binding protein"/>
    <property type="match status" value="1"/>
</dbReference>
<dbReference type="Proteomes" id="UP000512167">
    <property type="component" value="Chromosome"/>
</dbReference>
<gene>
    <name evidence="14" type="ORF">HF295_00605</name>
</gene>
<dbReference type="Gene3D" id="1.20.1560.10">
    <property type="entry name" value="ABC transporter type 1, transmembrane domain"/>
    <property type="match status" value="1"/>
</dbReference>
<dbReference type="InterPro" id="IPR039421">
    <property type="entry name" value="Type_1_exporter"/>
</dbReference>
<dbReference type="InterPro" id="IPR011527">
    <property type="entry name" value="ABC1_TM_dom"/>
</dbReference>
<keyword evidence="6" id="KW-0547">Nucleotide-binding</keyword>
<evidence type="ECO:0000256" key="2">
    <source>
        <dbReference type="ARBA" id="ARBA00005417"/>
    </source>
</evidence>
<evidence type="ECO:0000256" key="4">
    <source>
        <dbReference type="ARBA" id="ARBA00022475"/>
    </source>
</evidence>
<dbReference type="PANTHER" id="PTHR43394:SF1">
    <property type="entry name" value="ATP-BINDING CASSETTE SUB-FAMILY B MEMBER 10, MITOCHONDRIAL"/>
    <property type="match status" value="1"/>
</dbReference>
<dbReference type="EMBL" id="CP051151">
    <property type="protein sequence ID" value="QLY39437.1"/>
    <property type="molecule type" value="Genomic_DNA"/>
</dbReference>
<evidence type="ECO:0000256" key="10">
    <source>
        <dbReference type="SAM" id="MobiDB-lite"/>
    </source>
</evidence>
<evidence type="ECO:0000259" key="13">
    <source>
        <dbReference type="PROSITE" id="PS50929"/>
    </source>
</evidence>
<accession>A0A7L6N2J1</accession>
<evidence type="ECO:0000313" key="15">
    <source>
        <dbReference type="Proteomes" id="UP000512167"/>
    </source>
</evidence>
<evidence type="ECO:0000256" key="3">
    <source>
        <dbReference type="ARBA" id="ARBA00022448"/>
    </source>
</evidence>
<feature type="transmembrane region" description="Helical" evidence="11">
    <location>
        <begin position="48"/>
        <end position="75"/>
    </location>
</feature>
<dbReference type="GO" id="GO:0016887">
    <property type="term" value="F:ATP hydrolysis activity"/>
    <property type="evidence" value="ECO:0007669"/>
    <property type="project" value="InterPro"/>
</dbReference>
<dbReference type="AlphaFoldDB" id="A0A7L6N2J1"/>
<feature type="domain" description="ABC transporter" evidence="12">
    <location>
        <begin position="377"/>
        <end position="611"/>
    </location>
</feature>
<dbReference type="InterPro" id="IPR003439">
    <property type="entry name" value="ABC_transporter-like_ATP-bd"/>
</dbReference>
<reference evidence="14 15" key="1">
    <citation type="submission" date="2020-04" db="EMBL/GenBank/DDBJ databases">
        <authorList>
            <person name="Zheng R.K."/>
            <person name="Sun C.M."/>
        </authorList>
    </citation>
    <scope>NUCLEOTIDE SEQUENCE [LARGE SCALE GENOMIC DNA]</scope>
    <source>
        <strain evidence="15">zrk29</strain>
    </source>
</reference>
<feature type="domain" description="ABC transmembrane type-1" evidence="13">
    <location>
        <begin position="51"/>
        <end position="342"/>
    </location>
</feature>
<dbReference type="InterPro" id="IPR036640">
    <property type="entry name" value="ABC1_TM_sf"/>
</dbReference>
<feature type="transmembrane region" description="Helical" evidence="11">
    <location>
        <begin position="174"/>
        <end position="194"/>
    </location>
</feature>
<protein>
    <submittedName>
        <fullName evidence="14">ABC transporter ATP-binding protein</fullName>
    </submittedName>
</protein>
<evidence type="ECO:0000256" key="7">
    <source>
        <dbReference type="ARBA" id="ARBA00022840"/>
    </source>
</evidence>
<evidence type="ECO:0000256" key="5">
    <source>
        <dbReference type="ARBA" id="ARBA00022692"/>
    </source>
</evidence>
<evidence type="ECO:0000256" key="9">
    <source>
        <dbReference type="ARBA" id="ARBA00023136"/>
    </source>
</evidence>
<dbReference type="InterPro" id="IPR003593">
    <property type="entry name" value="AAA+_ATPase"/>
</dbReference>
<evidence type="ECO:0000259" key="12">
    <source>
        <dbReference type="PROSITE" id="PS50893"/>
    </source>
</evidence>
<dbReference type="SMART" id="SM00382">
    <property type="entry name" value="AAA"/>
    <property type="match status" value="1"/>
</dbReference>
<evidence type="ECO:0000256" key="8">
    <source>
        <dbReference type="ARBA" id="ARBA00022989"/>
    </source>
</evidence>
<dbReference type="SUPFAM" id="SSF52540">
    <property type="entry name" value="P-loop containing nucleoside triphosphate hydrolases"/>
    <property type="match status" value="1"/>
</dbReference>
<evidence type="ECO:0000313" key="14">
    <source>
        <dbReference type="EMBL" id="QLY39437.1"/>
    </source>
</evidence>
<evidence type="ECO:0000256" key="11">
    <source>
        <dbReference type="SAM" id="Phobius"/>
    </source>
</evidence>
<keyword evidence="8 11" id="KW-1133">Transmembrane helix</keyword>
<keyword evidence="4" id="KW-1003">Cell membrane</keyword>
<comment type="subcellular location">
    <subcellularLocation>
        <location evidence="1">Cell membrane</location>
        <topology evidence="1">Multi-pass membrane protein</topology>
    </subcellularLocation>
</comment>
<feature type="transmembrane region" description="Helical" evidence="11">
    <location>
        <begin position="200"/>
        <end position="217"/>
    </location>
</feature>
<feature type="region of interest" description="Disordered" evidence="10">
    <location>
        <begin position="1"/>
        <end position="30"/>
    </location>
</feature>
<keyword evidence="5 11" id="KW-0812">Transmembrane</keyword>
<dbReference type="CDD" id="cd18547">
    <property type="entry name" value="ABC_6TM_Tm288_like"/>
    <property type="match status" value="1"/>
</dbReference>
<dbReference type="Pfam" id="PF00005">
    <property type="entry name" value="ABC_tran"/>
    <property type="match status" value="1"/>
</dbReference>
<organism evidence="14 15">
    <name type="scientific">Hujiaoplasma nucleasis</name>
    <dbReference type="NCBI Taxonomy" id="2725268"/>
    <lineage>
        <taxon>Bacteria</taxon>
        <taxon>Bacillati</taxon>
        <taxon>Mycoplasmatota</taxon>
        <taxon>Mollicutes</taxon>
        <taxon>Candidatus Izemoplasmatales</taxon>
        <taxon>Hujiaoplasmataceae</taxon>
        <taxon>Hujiaoplasma</taxon>
    </lineage>
</organism>
<dbReference type="GO" id="GO:0005886">
    <property type="term" value="C:plasma membrane"/>
    <property type="evidence" value="ECO:0007669"/>
    <property type="project" value="UniProtKB-SubCell"/>
</dbReference>
<dbReference type="Pfam" id="PF00664">
    <property type="entry name" value="ABC_membrane"/>
    <property type="match status" value="1"/>
</dbReference>
<feature type="transmembrane region" description="Helical" evidence="11">
    <location>
        <begin position="95"/>
        <end position="120"/>
    </location>
</feature>
<dbReference type="KEGG" id="tbk:HF295_00605"/>
<keyword evidence="7 14" id="KW-0067">ATP-binding</keyword>
<keyword evidence="15" id="KW-1185">Reference proteome</keyword>
<dbReference type="GO" id="GO:0015421">
    <property type="term" value="F:ABC-type oligopeptide transporter activity"/>
    <property type="evidence" value="ECO:0007669"/>
    <property type="project" value="TreeGrafter"/>
</dbReference>
<dbReference type="PANTHER" id="PTHR43394">
    <property type="entry name" value="ATP-DEPENDENT PERMEASE MDL1, MITOCHONDRIAL"/>
    <property type="match status" value="1"/>
</dbReference>
<feature type="transmembrane region" description="Helical" evidence="11">
    <location>
        <begin position="292"/>
        <end position="313"/>
    </location>
</feature>